<dbReference type="PANTHER" id="PTHR35528">
    <property type="entry name" value="BLL1675 PROTEIN"/>
    <property type="match status" value="1"/>
</dbReference>
<feature type="domain" description="DDE" evidence="1">
    <location>
        <begin position="2"/>
        <end position="103"/>
    </location>
</feature>
<accession>A0A6J4KDQ7</accession>
<dbReference type="Pfam" id="PF13610">
    <property type="entry name" value="DDE_Tnp_IS240"/>
    <property type="match status" value="1"/>
</dbReference>
<name>A0A6J4KDQ7_9CHLR</name>
<proteinExistence type="predicted"/>
<dbReference type="AlphaFoldDB" id="A0A6J4KDQ7"/>
<sequence>MVDAYFSKRRNADAAEGFFRRAIDETGLTPEKVTTDKAKCYPPALRAVLPDVEHRTSKELNNGIERDHGHLKQRLYPMRGFKQATSADIITRGHGLVRNLRNGFSSLTLHVPLNLRLAVAWPQLAQTI</sequence>
<dbReference type="InterPro" id="IPR052183">
    <property type="entry name" value="IS_Transposase"/>
</dbReference>
<gene>
    <name evidence="2" type="ORF">AVDCRST_MAG93-4671</name>
</gene>
<dbReference type="PANTHER" id="PTHR35528:SF3">
    <property type="entry name" value="BLL1675 PROTEIN"/>
    <property type="match status" value="1"/>
</dbReference>
<reference evidence="2" key="1">
    <citation type="submission" date="2020-02" db="EMBL/GenBank/DDBJ databases">
        <authorList>
            <person name="Meier V. D."/>
        </authorList>
    </citation>
    <scope>NUCLEOTIDE SEQUENCE</scope>
    <source>
        <strain evidence="2">AVDCRST_MAG93</strain>
    </source>
</reference>
<dbReference type="InterPro" id="IPR032874">
    <property type="entry name" value="DDE_dom"/>
</dbReference>
<evidence type="ECO:0000313" key="2">
    <source>
        <dbReference type="EMBL" id="CAA9302015.1"/>
    </source>
</evidence>
<protein>
    <recommendedName>
        <fullName evidence="1">DDE domain-containing protein</fullName>
    </recommendedName>
</protein>
<evidence type="ECO:0000259" key="1">
    <source>
        <dbReference type="Pfam" id="PF13610"/>
    </source>
</evidence>
<dbReference type="EMBL" id="CADCTR010001575">
    <property type="protein sequence ID" value="CAA9302015.1"/>
    <property type="molecule type" value="Genomic_DNA"/>
</dbReference>
<organism evidence="2">
    <name type="scientific">uncultured Chloroflexia bacterium</name>
    <dbReference type="NCBI Taxonomy" id="1672391"/>
    <lineage>
        <taxon>Bacteria</taxon>
        <taxon>Bacillati</taxon>
        <taxon>Chloroflexota</taxon>
        <taxon>Chloroflexia</taxon>
        <taxon>environmental samples</taxon>
    </lineage>
</organism>